<dbReference type="InterPro" id="IPR016181">
    <property type="entry name" value="Acyl_CoA_acyltransferase"/>
</dbReference>
<keyword evidence="2" id="KW-1185">Reference proteome</keyword>
<dbReference type="Gene3D" id="3.40.630.30">
    <property type="match status" value="1"/>
</dbReference>
<dbReference type="EMBL" id="SLXO01000005">
    <property type="protein sequence ID" value="TCP34499.1"/>
    <property type="molecule type" value="Genomic_DNA"/>
</dbReference>
<evidence type="ECO:0000313" key="2">
    <source>
        <dbReference type="Proteomes" id="UP000295399"/>
    </source>
</evidence>
<dbReference type="InParanoid" id="A0A4R2PGK0"/>
<organism evidence="1 2">
    <name type="scientific">Rhodothalassium salexigens DSM 2132</name>
    <dbReference type="NCBI Taxonomy" id="1188247"/>
    <lineage>
        <taxon>Bacteria</taxon>
        <taxon>Pseudomonadati</taxon>
        <taxon>Pseudomonadota</taxon>
        <taxon>Alphaproteobacteria</taxon>
        <taxon>Rhodothalassiales</taxon>
        <taxon>Rhodothalassiaceae</taxon>
        <taxon>Rhodothalassium</taxon>
    </lineage>
</organism>
<dbReference type="AlphaFoldDB" id="A0A4R2PGK0"/>
<gene>
    <name evidence="1" type="ORF">EV659_105127</name>
</gene>
<comment type="caution">
    <text evidence="1">The sequence shown here is derived from an EMBL/GenBank/DDBJ whole genome shotgun (WGS) entry which is preliminary data.</text>
</comment>
<name>A0A4R2PGK0_RHOSA</name>
<dbReference type="RefSeq" id="WP_242463546.1">
    <property type="nucleotide sequence ID" value="NZ_JACIGF010000005.1"/>
</dbReference>
<protein>
    <submittedName>
        <fullName evidence="1">N-acyl amino acid synthase of PEP-CTERM/exosortase system</fullName>
    </submittedName>
</protein>
<dbReference type="NCBIfam" id="TIGR03694">
    <property type="entry name" value="exosort_acyl"/>
    <property type="match status" value="1"/>
</dbReference>
<dbReference type="InterPro" id="IPR022484">
    <property type="entry name" value="PEP-CTERM/exosrtase_acylTfrase"/>
</dbReference>
<proteinExistence type="predicted"/>
<reference evidence="1 2" key="1">
    <citation type="submission" date="2019-03" db="EMBL/GenBank/DDBJ databases">
        <title>Genomic Encyclopedia of Type Strains, Phase IV (KMG-IV): sequencing the most valuable type-strain genomes for metagenomic binning, comparative biology and taxonomic classification.</title>
        <authorList>
            <person name="Goeker M."/>
        </authorList>
    </citation>
    <scope>NUCLEOTIDE SEQUENCE [LARGE SCALE GENOMIC DNA]</scope>
    <source>
        <strain evidence="1 2">DSM 2132</strain>
    </source>
</reference>
<dbReference type="Proteomes" id="UP000295399">
    <property type="component" value="Unassembled WGS sequence"/>
</dbReference>
<accession>A0A4R2PGK0</accession>
<sequence>MGLCEIYNNYFDVVRCNCDATLKEAFRLRYQVYCVETGFEDPAANPGEMERDAFDEHSLHSLLIHRQSGTVAGCVRLILPQEHQADYALPARQVSPVLRDIDEAVLPGATSAEASRFAISKEFRKRLADGLYPDNNERVLNGEVDEVDNHKRVLPNMVLGLIRGVFQMAYEAEQTHLITVIEPFLYRRLSSLGLVFTKTGEIIEYHGRRIPNYRGITTLLHDAHAKQPDVWETITEYGQVWPLDGAPHERHNPTARLALHTE</sequence>
<dbReference type="Pfam" id="PF13444">
    <property type="entry name" value="Acetyltransf_5"/>
    <property type="match status" value="1"/>
</dbReference>
<dbReference type="SUPFAM" id="SSF55729">
    <property type="entry name" value="Acyl-CoA N-acyltransferases (Nat)"/>
    <property type="match status" value="1"/>
</dbReference>
<evidence type="ECO:0000313" key="1">
    <source>
        <dbReference type="EMBL" id="TCP34499.1"/>
    </source>
</evidence>